<comment type="caution">
    <text evidence="4">The sequence shown here is derived from an EMBL/GenBank/DDBJ whole genome shotgun (WGS) entry which is preliminary data.</text>
</comment>
<proteinExistence type="predicted"/>
<feature type="coiled-coil region" evidence="1">
    <location>
        <begin position="645"/>
        <end position="885"/>
    </location>
</feature>
<dbReference type="GO" id="GO:0007076">
    <property type="term" value="P:mitotic chromosome condensation"/>
    <property type="evidence" value="ECO:0007669"/>
    <property type="project" value="TreeGrafter"/>
</dbReference>
<reference evidence="4" key="1">
    <citation type="submission" date="2022-07" db="EMBL/GenBank/DDBJ databases">
        <title>Phylogenomic reconstructions and comparative analyses of Kickxellomycotina fungi.</title>
        <authorList>
            <person name="Reynolds N.K."/>
            <person name="Stajich J.E."/>
            <person name="Barry K."/>
            <person name="Grigoriev I.V."/>
            <person name="Crous P."/>
            <person name="Smith M.E."/>
        </authorList>
    </citation>
    <scope>NUCLEOTIDE SEQUENCE</scope>
    <source>
        <strain evidence="4">RSA 1196</strain>
    </source>
</reference>
<dbReference type="Pfam" id="PF21044">
    <property type="entry name" value="CIP2A_N"/>
    <property type="match status" value="1"/>
</dbReference>
<evidence type="ECO:0000256" key="1">
    <source>
        <dbReference type="SAM" id="Coils"/>
    </source>
</evidence>
<evidence type="ECO:0000256" key="2">
    <source>
        <dbReference type="SAM" id="MobiDB-lite"/>
    </source>
</evidence>
<dbReference type="InterPro" id="IPR048701">
    <property type="entry name" value="CIP2A_N"/>
</dbReference>
<dbReference type="InterPro" id="IPR016024">
    <property type="entry name" value="ARM-type_fold"/>
</dbReference>
<name>A0A9W8AX16_9FUNG</name>
<dbReference type="AlphaFoldDB" id="A0A9W8AX16"/>
<protein>
    <recommendedName>
        <fullName evidence="3">CIP2A N-terminal domain-containing protein</fullName>
    </recommendedName>
</protein>
<sequence>MLQDQEISTDPVANFNQVTSKLVRSKTLHQHPTQLRVLLQALLSLLENPWVARRVSQQLNCPEIAWLLYPSASDVGNYHEEWPPCNTIHWVQRLVTLLIAEEDFEPGIETGLLAVLTSPLVGQVYLCFPHVFTTDIVDRVCQRVWESERSEAIRTQYAQFLRLGLETGCLPWDNSVHQANFLKACVDTVRFPFNAASPTSSFASSLFPNDPWIVPRVLAHLLDRLPVVVDYLCRLPDIRKFYKALVSSLNDQNSTGTLLALRCLNSVLINDPLHGRIFNSANIRETLQLILHVMTRTDSVEVLRSAISLWGDLLLRPSLFLVISTYESWRESLGDILAYQWRDQERHEEVYIFLGGLLRYQVCLDICYELINEYNVVDTLVKEIHDQYLGASTITEESPTWGPPLKYSRAVEFLDILARLEGVGDTVQTQLCPPVHHLAEQALQRLVSALSNDLIPLQTSGEGNAVTNNILLLHRLSNTIWVQRYLSNNWYTSVGATIAAWVEHFTGEYLEQLYITGTSAESFAGSTNESDGCRLAFLVWWATWLRKHGTSDRSTWVQLTSIIIRLMTSANTWWILSTLSTRSTNPVALTLLHVLKGTCPTVGLSLDQFVARSYLNETNRTRTAQQQLSEQIHHQKEMERLNTQLRDQLSLETTHEQRIQELEQENRRLAQELEASQADRHTLGRYLKESERKGEQLERSLQDIRVKHNQVEEAAFERQMTIQNLEARLETCQQDLQIYEEDSQVQAERWTKTVRQLQEATEKLTTTRGTITDLQNQLRQAESVRTELAQARAVRSQLETDLHQVREDLLRAKSELTDREDAYQQLSMNFHQHQVSFAKVTTQNQQLQRKHDEVMKKLEHLRLLNTDYEKQLQQHRAELTKHEQIAGMFMDLYKNKTPELSAEPSPTLTTSMVTGDQ</sequence>
<gene>
    <name evidence="4" type="ORF">IWQ62_002004</name>
</gene>
<accession>A0A9W8AX16</accession>
<keyword evidence="5" id="KW-1185">Reference proteome</keyword>
<dbReference type="GO" id="GO:0003682">
    <property type="term" value="F:chromatin binding"/>
    <property type="evidence" value="ECO:0007669"/>
    <property type="project" value="TreeGrafter"/>
</dbReference>
<organism evidence="4 5">
    <name type="scientific">Dispira parvispora</name>
    <dbReference type="NCBI Taxonomy" id="1520584"/>
    <lineage>
        <taxon>Eukaryota</taxon>
        <taxon>Fungi</taxon>
        <taxon>Fungi incertae sedis</taxon>
        <taxon>Zoopagomycota</taxon>
        <taxon>Kickxellomycotina</taxon>
        <taxon>Dimargaritomycetes</taxon>
        <taxon>Dimargaritales</taxon>
        <taxon>Dimargaritaceae</taxon>
        <taxon>Dispira</taxon>
    </lineage>
</organism>
<dbReference type="GO" id="GO:0000793">
    <property type="term" value="C:condensed chromosome"/>
    <property type="evidence" value="ECO:0007669"/>
    <property type="project" value="TreeGrafter"/>
</dbReference>
<keyword evidence="1" id="KW-0175">Coiled coil</keyword>
<dbReference type="GO" id="GO:0000785">
    <property type="term" value="C:chromatin"/>
    <property type="evidence" value="ECO:0007669"/>
    <property type="project" value="TreeGrafter"/>
</dbReference>
<evidence type="ECO:0000313" key="4">
    <source>
        <dbReference type="EMBL" id="KAJ1967199.1"/>
    </source>
</evidence>
<dbReference type="Proteomes" id="UP001150925">
    <property type="component" value="Unassembled WGS sequence"/>
</dbReference>
<dbReference type="OrthoDB" id="10684117at2759"/>
<dbReference type="EMBL" id="JANBPY010000377">
    <property type="protein sequence ID" value="KAJ1967199.1"/>
    <property type="molecule type" value="Genomic_DNA"/>
</dbReference>
<dbReference type="PANTHER" id="PTHR43941">
    <property type="entry name" value="STRUCTURAL MAINTENANCE OF CHROMOSOMES PROTEIN 2"/>
    <property type="match status" value="1"/>
</dbReference>
<dbReference type="SUPFAM" id="SSF57997">
    <property type="entry name" value="Tropomyosin"/>
    <property type="match status" value="1"/>
</dbReference>
<evidence type="ECO:0000313" key="5">
    <source>
        <dbReference type="Proteomes" id="UP001150925"/>
    </source>
</evidence>
<dbReference type="GO" id="GO:0000796">
    <property type="term" value="C:condensin complex"/>
    <property type="evidence" value="ECO:0007669"/>
    <property type="project" value="TreeGrafter"/>
</dbReference>
<dbReference type="PANTHER" id="PTHR43941:SF1">
    <property type="entry name" value="STRUCTURAL MAINTENANCE OF CHROMOSOMES PROTEIN 2"/>
    <property type="match status" value="1"/>
</dbReference>
<feature type="compositionally biased region" description="Polar residues" evidence="2">
    <location>
        <begin position="904"/>
        <end position="917"/>
    </location>
</feature>
<evidence type="ECO:0000259" key="3">
    <source>
        <dbReference type="Pfam" id="PF21044"/>
    </source>
</evidence>
<feature type="domain" description="CIP2A N-terminal" evidence="3">
    <location>
        <begin position="228"/>
        <end position="338"/>
    </location>
</feature>
<dbReference type="SUPFAM" id="SSF48371">
    <property type="entry name" value="ARM repeat"/>
    <property type="match status" value="1"/>
</dbReference>
<feature type="region of interest" description="Disordered" evidence="2">
    <location>
        <begin position="898"/>
        <end position="917"/>
    </location>
</feature>